<evidence type="ECO:0000256" key="1">
    <source>
        <dbReference type="SAM" id="Phobius"/>
    </source>
</evidence>
<keyword evidence="1" id="KW-0812">Transmembrane</keyword>
<keyword evidence="1" id="KW-0472">Membrane</keyword>
<dbReference type="AlphaFoldDB" id="A0A0E9U5U5"/>
<protein>
    <submittedName>
        <fullName evidence="2">Uncharacterized protein</fullName>
    </submittedName>
</protein>
<dbReference type="EMBL" id="GBXM01047371">
    <property type="protein sequence ID" value="JAH61206.1"/>
    <property type="molecule type" value="Transcribed_RNA"/>
</dbReference>
<keyword evidence="1" id="KW-1133">Transmembrane helix</keyword>
<accession>A0A0E9U5U5</accession>
<reference evidence="2" key="1">
    <citation type="submission" date="2014-11" db="EMBL/GenBank/DDBJ databases">
        <authorList>
            <person name="Amaro Gonzalez C."/>
        </authorList>
    </citation>
    <scope>NUCLEOTIDE SEQUENCE</scope>
</reference>
<proteinExistence type="predicted"/>
<name>A0A0E9U5U5_ANGAN</name>
<sequence length="38" mass="4334">MSPDLSDPKVLYFFALIEMQVLSWITASLNSRKLAPHN</sequence>
<organism evidence="2">
    <name type="scientific">Anguilla anguilla</name>
    <name type="common">European freshwater eel</name>
    <name type="synonym">Muraena anguilla</name>
    <dbReference type="NCBI Taxonomy" id="7936"/>
    <lineage>
        <taxon>Eukaryota</taxon>
        <taxon>Metazoa</taxon>
        <taxon>Chordata</taxon>
        <taxon>Craniata</taxon>
        <taxon>Vertebrata</taxon>
        <taxon>Euteleostomi</taxon>
        <taxon>Actinopterygii</taxon>
        <taxon>Neopterygii</taxon>
        <taxon>Teleostei</taxon>
        <taxon>Anguilliformes</taxon>
        <taxon>Anguillidae</taxon>
        <taxon>Anguilla</taxon>
    </lineage>
</organism>
<feature type="transmembrane region" description="Helical" evidence="1">
    <location>
        <begin position="12"/>
        <end position="29"/>
    </location>
</feature>
<evidence type="ECO:0000313" key="2">
    <source>
        <dbReference type="EMBL" id="JAH61206.1"/>
    </source>
</evidence>
<reference evidence="2" key="2">
    <citation type="journal article" date="2015" name="Fish Shellfish Immunol.">
        <title>Early steps in the European eel (Anguilla anguilla)-Vibrio vulnificus interaction in the gills: Role of the RtxA13 toxin.</title>
        <authorList>
            <person name="Callol A."/>
            <person name="Pajuelo D."/>
            <person name="Ebbesson L."/>
            <person name="Teles M."/>
            <person name="MacKenzie S."/>
            <person name="Amaro C."/>
        </authorList>
    </citation>
    <scope>NUCLEOTIDE SEQUENCE</scope>
</reference>